<evidence type="ECO:0000259" key="2">
    <source>
        <dbReference type="Pfam" id="PF03629"/>
    </source>
</evidence>
<dbReference type="InterPro" id="IPR039329">
    <property type="entry name" value="SIAE"/>
</dbReference>
<name>A0ABS6D181_9FIRM</name>
<sequence length="509" mass="57612">MIQLAEIFQDGMVLQRRKKVSVWGTSSLAQQIKVRWNDEVLLETEIGEGEFKISLPEMEAAFQGELHLSGSCGDHVVLKNVDIGEVWIAGGQSNMEFTLQCDKDGEQAIEGAADEHFRYYEVGRYSFEGEAEEGLKDASHWDRWLPFQKEYAPWFSAVSVYFAKKLRIELKIPVAVIGCNWGGTPAVSWIAEEELSGDSELRGLAEEYNRTVQSLDMEKYLVQDLKKRKHASSPEVTSKVDLLMKEECLKAPGFFTKLIGKWYAKFQGAGPHDEKRPGGLFQTMVSRIAGYDCRGVIWYQGEADADHPFLYKKLFEGVIRSWRKAWEKELPFLFVQLAPFEAWQGCSGENFPVLRQQQQEAEDEIKDCWMASIMDVGSRFDIHPKEKQPVGERLALLALGKMYGQDKLCEAPRISAIEKQEGIIRVEFKDAGDGLMLKGELDGLFTVTSEERVIGCGVEIEENCVYLRSPELTEDKKVVVEFAYMPYCQMTLYGSTGLPARPSAPVEIL</sequence>
<dbReference type="Proteomes" id="UP000723714">
    <property type="component" value="Unassembled WGS sequence"/>
</dbReference>
<gene>
    <name evidence="3" type="ORF">HGO97_005325</name>
</gene>
<reference evidence="3 4" key="1">
    <citation type="submission" date="2021-06" db="EMBL/GenBank/DDBJ databases">
        <title>Faecalicatena sp. nov. isolated from porcine feces.</title>
        <authorList>
            <person name="Oh B.S."/>
            <person name="Lee J.H."/>
        </authorList>
    </citation>
    <scope>NUCLEOTIDE SEQUENCE [LARGE SCALE GENOMIC DNA]</scope>
    <source>
        <strain evidence="3 4">AGMB00832</strain>
    </source>
</reference>
<keyword evidence="4" id="KW-1185">Reference proteome</keyword>
<dbReference type="RefSeq" id="WP_216240135.1">
    <property type="nucleotide sequence ID" value="NZ_JABACJ020000003.1"/>
</dbReference>
<proteinExistence type="predicted"/>
<keyword evidence="1" id="KW-0378">Hydrolase</keyword>
<dbReference type="PANTHER" id="PTHR22901:SF0">
    <property type="entry name" value="SIALATE O-ACETYLESTERASE"/>
    <property type="match status" value="1"/>
</dbReference>
<evidence type="ECO:0000256" key="1">
    <source>
        <dbReference type="ARBA" id="ARBA00022801"/>
    </source>
</evidence>
<feature type="domain" description="Sialate O-acetylesterase" evidence="2">
    <location>
        <begin position="278"/>
        <end position="377"/>
    </location>
</feature>
<evidence type="ECO:0000313" key="3">
    <source>
        <dbReference type="EMBL" id="MBU3875236.1"/>
    </source>
</evidence>
<dbReference type="Pfam" id="PF03629">
    <property type="entry name" value="SASA"/>
    <property type="match status" value="1"/>
</dbReference>
<evidence type="ECO:0000313" key="4">
    <source>
        <dbReference type="Proteomes" id="UP000723714"/>
    </source>
</evidence>
<organism evidence="3 4">
    <name type="scientific">Faecalicatena faecalis</name>
    <dbReference type="NCBI Taxonomy" id="2726362"/>
    <lineage>
        <taxon>Bacteria</taxon>
        <taxon>Bacillati</taxon>
        <taxon>Bacillota</taxon>
        <taxon>Clostridia</taxon>
        <taxon>Lachnospirales</taxon>
        <taxon>Lachnospiraceae</taxon>
        <taxon>Faecalicatena</taxon>
    </lineage>
</organism>
<dbReference type="EMBL" id="JABACJ020000003">
    <property type="protein sequence ID" value="MBU3875236.1"/>
    <property type="molecule type" value="Genomic_DNA"/>
</dbReference>
<protein>
    <submittedName>
        <fullName evidence="3">Sialate O-acetylesterase</fullName>
    </submittedName>
</protein>
<dbReference type="InterPro" id="IPR005181">
    <property type="entry name" value="SASA"/>
</dbReference>
<comment type="caution">
    <text evidence="3">The sequence shown here is derived from an EMBL/GenBank/DDBJ whole genome shotgun (WGS) entry which is preliminary data.</text>
</comment>
<accession>A0ABS6D181</accession>
<dbReference type="PANTHER" id="PTHR22901">
    <property type="entry name" value="SIALATE O-ACETYLESTERASE"/>
    <property type="match status" value="1"/>
</dbReference>